<protein>
    <submittedName>
        <fullName evidence="2">Uncharacterized protein</fullName>
    </submittedName>
</protein>
<gene>
    <name evidence="2" type="ORF">N309_02974</name>
</gene>
<proteinExistence type="predicted"/>
<feature type="non-terminal residue" evidence="2">
    <location>
        <position position="80"/>
    </location>
</feature>
<feature type="non-terminal residue" evidence="2">
    <location>
        <position position="1"/>
    </location>
</feature>
<keyword evidence="3" id="KW-1185">Reference proteome</keyword>
<keyword evidence="1" id="KW-0175">Coiled coil</keyword>
<dbReference type="EMBL" id="KL892407">
    <property type="protein sequence ID" value="KGL79735.1"/>
    <property type="molecule type" value="Genomic_DNA"/>
</dbReference>
<accession>A0A099ZFX7</accession>
<evidence type="ECO:0000313" key="3">
    <source>
        <dbReference type="Proteomes" id="UP000053641"/>
    </source>
</evidence>
<evidence type="ECO:0000313" key="2">
    <source>
        <dbReference type="EMBL" id="KGL79735.1"/>
    </source>
</evidence>
<name>A0A099ZFX7_TINGU</name>
<reference evidence="2 3" key="1">
    <citation type="submission" date="2014-06" db="EMBL/GenBank/DDBJ databases">
        <title>Genome evolution of avian class.</title>
        <authorList>
            <person name="Zhang G."/>
            <person name="Li C."/>
        </authorList>
    </citation>
    <scope>NUCLEOTIDE SEQUENCE [LARGE SCALE GENOMIC DNA]</scope>
    <source>
        <strain evidence="2">BGI_N309</strain>
    </source>
</reference>
<evidence type="ECO:0000256" key="1">
    <source>
        <dbReference type="SAM" id="Coils"/>
    </source>
</evidence>
<dbReference type="Proteomes" id="UP000053641">
    <property type="component" value="Unassembled WGS sequence"/>
</dbReference>
<sequence>FGGIKGTSSRLQELQSNYSQKLEELRASINRTVQACGHRCSNVSLEGLGFTANFSAIPSVDQQLKALGEVSDSNLVASLE</sequence>
<feature type="coiled-coil region" evidence="1">
    <location>
        <begin position="4"/>
        <end position="31"/>
    </location>
</feature>
<organism evidence="2 3">
    <name type="scientific">Tinamus guttatus</name>
    <name type="common">White-throated tinamou</name>
    <dbReference type="NCBI Taxonomy" id="94827"/>
    <lineage>
        <taxon>Eukaryota</taxon>
        <taxon>Metazoa</taxon>
        <taxon>Chordata</taxon>
        <taxon>Craniata</taxon>
        <taxon>Vertebrata</taxon>
        <taxon>Euteleostomi</taxon>
        <taxon>Archelosauria</taxon>
        <taxon>Archosauria</taxon>
        <taxon>Dinosauria</taxon>
        <taxon>Saurischia</taxon>
        <taxon>Theropoda</taxon>
        <taxon>Coelurosauria</taxon>
        <taxon>Aves</taxon>
        <taxon>Palaeognathae</taxon>
        <taxon>Tinamiformes</taxon>
        <taxon>Tinamidae</taxon>
        <taxon>Tinamus</taxon>
    </lineage>
</organism>
<dbReference type="AlphaFoldDB" id="A0A099ZFX7"/>